<feature type="transmembrane region" description="Helical" evidence="1">
    <location>
        <begin position="102"/>
        <end position="119"/>
    </location>
</feature>
<evidence type="ECO:0000256" key="1">
    <source>
        <dbReference type="SAM" id="Phobius"/>
    </source>
</evidence>
<dbReference type="InterPro" id="IPR055568">
    <property type="entry name" value="DUF7144"/>
</dbReference>
<name>A0A9X3PFK4_9ACTN</name>
<organism evidence="3 5">
    <name type="scientific">Glycomyces lechevalierae</name>
    <dbReference type="NCBI Taxonomy" id="256034"/>
    <lineage>
        <taxon>Bacteria</taxon>
        <taxon>Bacillati</taxon>
        <taxon>Actinomycetota</taxon>
        <taxon>Actinomycetes</taxon>
        <taxon>Glycomycetales</taxon>
        <taxon>Glycomycetaceae</taxon>
        <taxon>Glycomyces</taxon>
    </lineage>
</organism>
<protein>
    <recommendedName>
        <fullName evidence="2">DUF7144 domain-containing protein</fullName>
    </recommendedName>
</protein>
<comment type="caution">
    <text evidence="3">The sequence shown here is derived from an EMBL/GenBank/DDBJ whole genome shotgun (WGS) entry which is preliminary data.</text>
</comment>
<dbReference type="AlphaFoldDB" id="A0A9X3PFK4"/>
<dbReference type="RefSeq" id="WP_270121094.1">
    <property type="nucleotide sequence ID" value="NZ_BAAAOM010000002.1"/>
</dbReference>
<proteinExistence type="predicted"/>
<reference evidence="3" key="1">
    <citation type="submission" date="2022-12" db="EMBL/GenBank/DDBJ databases">
        <title>Gycomyces niveus sp.nov., a novel actinomycete isolated from soil in Shouguang.</title>
        <authorList>
            <person name="Yang X."/>
        </authorList>
    </citation>
    <scope>NUCLEOTIDE SEQUENCE</scope>
    <source>
        <strain evidence="3">DSM 44724</strain>
    </source>
</reference>
<gene>
    <name evidence="4" type="ORF">J2S69_001642</name>
    <name evidence="3" type="ORF">O2L01_06495</name>
</gene>
<evidence type="ECO:0000313" key="3">
    <source>
        <dbReference type="EMBL" id="MDA1384624.1"/>
    </source>
</evidence>
<keyword evidence="1" id="KW-0812">Transmembrane</keyword>
<evidence type="ECO:0000313" key="6">
    <source>
        <dbReference type="Proteomes" id="UP001183604"/>
    </source>
</evidence>
<dbReference type="Proteomes" id="UP001145799">
    <property type="component" value="Unassembled WGS sequence"/>
</dbReference>
<accession>A0A9X3PFK4</accession>
<dbReference type="EMBL" id="JAPZVQ010000003">
    <property type="protein sequence ID" value="MDA1384624.1"/>
    <property type="molecule type" value="Genomic_DNA"/>
</dbReference>
<evidence type="ECO:0000259" key="2">
    <source>
        <dbReference type="Pfam" id="PF23636"/>
    </source>
</evidence>
<keyword evidence="1" id="KW-0472">Membrane</keyword>
<feature type="transmembrane region" description="Helical" evidence="1">
    <location>
        <begin position="49"/>
        <end position="69"/>
    </location>
</feature>
<keyword evidence="6" id="KW-1185">Reference proteome</keyword>
<dbReference type="EMBL" id="JAVDYD010000001">
    <property type="protein sequence ID" value="MDR7337923.1"/>
    <property type="molecule type" value="Genomic_DNA"/>
</dbReference>
<evidence type="ECO:0000313" key="5">
    <source>
        <dbReference type="Proteomes" id="UP001145799"/>
    </source>
</evidence>
<sequence length="138" mass="14036">MSSTISTKRALPGALLLMLGGLVQAVQGIAALSTGGYFTAPPGYDFGFSIGAWGLVHLIIGVLAIAVGIGVLRANALARLLGLALAAASLLANFLWLPIEPGWSVVLIALATLALWSLATSGPSLMATRNDDATKTAH</sequence>
<reference evidence="4 6" key="2">
    <citation type="submission" date="2023-07" db="EMBL/GenBank/DDBJ databases">
        <title>Sequencing the genomes of 1000 actinobacteria strains.</title>
        <authorList>
            <person name="Klenk H.-P."/>
        </authorList>
    </citation>
    <scope>NUCLEOTIDE SEQUENCE [LARGE SCALE GENOMIC DNA]</scope>
    <source>
        <strain evidence="4 6">DSM 44724</strain>
    </source>
</reference>
<feature type="domain" description="DUF7144" evidence="2">
    <location>
        <begin position="13"/>
        <end position="122"/>
    </location>
</feature>
<evidence type="ECO:0000313" key="4">
    <source>
        <dbReference type="EMBL" id="MDR7337923.1"/>
    </source>
</evidence>
<keyword evidence="1" id="KW-1133">Transmembrane helix</keyword>
<dbReference type="Pfam" id="PF23636">
    <property type="entry name" value="DUF7144"/>
    <property type="match status" value="1"/>
</dbReference>
<dbReference type="Proteomes" id="UP001183604">
    <property type="component" value="Unassembled WGS sequence"/>
</dbReference>
<feature type="transmembrane region" description="Helical" evidence="1">
    <location>
        <begin position="76"/>
        <end position="96"/>
    </location>
</feature>